<dbReference type="InterPro" id="IPR013149">
    <property type="entry name" value="ADH-like_C"/>
</dbReference>
<dbReference type="CDD" id="cd08255">
    <property type="entry name" value="2-desacetyl-2-hydroxyethyl_bacteriochlorophyllide_like"/>
    <property type="match status" value="1"/>
</dbReference>
<dbReference type="SUPFAM" id="SSF50129">
    <property type="entry name" value="GroES-like"/>
    <property type="match status" value="1"/>
</dbReference>
<dbReference type="GO" id="GO:0000166">
    <property type="term" value="F:nucleotide binding"/>
    <property type="evidence" value="ECO:0007669"/>
    <property type="project" value="InterPro"/>
</dbReference>
<evidence type="ECO:0000256" key="1">
    <source>
        <dbReference type="ARBA" id="ARBA00001947"/>
    </source>
</evidence>
<dbReference type="InterPro" id="IPR000683">
    <property type="entry name" value="Gfo/Idh/MocA-like_OxRdtase_N"/>
</dbReference>
<evidence type="ECO:0000256" key="2">
    <source>
        <dbReference type="ARBA" id="ARBA00008072"/>
    </source>
</evidence>
<dbReference type="Proteomes" id="UP000031518">
    <property type="component" value="Unassembled WGS sequence"/>
</dbReference>
<reference evidence="7 8" key="2">
    <citation type="submission" date="2015-01" db="EMBL/GenBank/DDBJ databases">
        <title>Complete genome sequence of Pyrinomonas methylaliphatogenes type strain K22T.</title>
        <authorList>
            <person name="Lee K.C.Y."/>
            <person name="Power J.F."/>
            <person name="Dunfield P.F."/>
            <person name="Morgan X.C."/>
            <person name="Huttenhower C."/>
            <person name="Stott M.B."/>
        </authorList>
    </citation>
    <scope>NUCLEOTIDE SEQUENCE [LARGE SCALE GENOMIC DNA]</scope>
    <source>
        <strain evidence="7 8">K22</strain>
    </source>
</reference>
<keyword evidence="5" id="KW-0560">Oxidoreductase</keyword>
<comment type="cofactor">
    <cofactor evidence="1">
        <name>Zn(2+)</name>
        <dbReference type="ChEBI" id="CHEBI:29105"/>
    </cofactor>
</comment>
<evidence type="ECO:0000259" key="6">
    <source>
        <dbReference type="SMART" id="SM00829"/>
    </source>
</evidence>
<dbReference type="Pfam" id="PF01408">
    <property type="entry name" value="GFO_IDH_MocA"/>
    <property type="match status" value="1"/>
</dbReference>
<reference evidence="7 8" key="1">
    <citation type="submission" date="2013-12" db="EMBL/GenBank/DDBJ databases">
        <authorList>
            <person name="Stott M."/>
        </authorList>
    </citation>
    <scope>NUCLEOTIDE SEQUENCE [LARGE SCALE GENOMIC DNA]</scope>
    <source>
        <strain evidence="7 8">K22</strain>
    </source>
</reference>
<keyword evidence="4" id="KW-0862">Zinc</keyword>
<dbReference type="SUPFAM" id="SSF51735">
    <property type="entry name" value="NAD(P)-binding Rossmann-fold domains"/>
    <property type="match status" value="2"/>
</dbReference>
<accession>A0A0B6X046</accession>
<dbReference type="PANTHER" id="PTHR43350">
    <property type="entry name" value="NAD-DEPENDENT ALCOHOL DEHYDROGENASE"/>
    <property type="match status" value="1"/>
</dbReference>
<dbReference type="Pfam" id="PF22725">
    <property type="entry name" value="GFO_IDH_MocA_C3"/>
    <property type="match status" value="1"/>
</dbReference>
<dbReference type="Gene3D" id="3.30.360.10">
    <property type="entry name" value="Dihydrodipicolinate Reductase, domain 2"/>
    <property type="match status" value="1"/>
</dbReference>
<keyword evidence="3" id="KW-0479">Metal-binding</keyword>
<dbReference type="PANTHER" id="PTHR43350:SF19">
    <property type="entry name" value="D-GULOSIDE 3-DEHYDROGENASE"/>
    <property type="match status" value="1"/>
</dbReference>
<dbReference type="SMART" id="SM00829">
    <property type="entry name" value="PKS_ER"/>
    <property type="match status" value="1"/>
</dbReference>
<dbReference type="Gene3D" id="3.90.180.10">
    <property type="entry name" value="Medium-chain alcohol dehydrogenases, catalytic domain"/>
    <property type="match status" value="2"/>
</dbReference>
<dbReference type="InterPro" id="IPR020843">
    <property type="entry name" value="ER"/>
</dbReference>
<dbReference type="GO" id="GO:0046872">
    <property type="term" value="F:metal ion binding"/>
    <property type="evidence" value="ECO:0007669"/>
    <property type="project" value="UniProtKB-KW"/>
</dbReference>
<dbReference type="AlphaFoldDB" id="A0A0B6X046"/>
<gene>
    <name evidence="7" type="ORF">PYK22_01928</name>
</gene>
<dbReference type="EMBL" id="CBXV010000006">
    <property type="protein sequence ID" value="CDM65919.1"/>
    <property type="molecule type" value="Genomic_DNA"/>
</dbReference>
<dbReference type="InterPro" id="IPR011032">
    <property type="entry name" value="GroES-like_sf"/>
</dbReference>
<evidence type="ECO:0000256" key="3">
    <source>
        <dbReference type="ARBA" id="ARBA00022723"/>
    </source>
</evidence>
<dbReference type="Pfam" id="PF00107">
    <property type="entry name" value="ADH_zinc_N"/>
    <property type="match status" value="1"/>
</dbReference>
<evidence type="ECO:0000313" key="8">
    <source>
        <dbReference type="Proteomes" id="UP000031518"/>
    </source>
</evidence>
<evidence type="ECO:0000256" key="5">
    <source>
        <dbReference type="ARBA" id="ARBA00023002"/>
    </source>
</evidence>
<dbReference type="RefSeq" id="WP_060635527.1">
    <property type="nucleotide sequence ID" value="NZ_CBXV010000006.1"/>
</dbReference>
<dbReference type="InterPro" id="IPR036291">
    <property type="entry name" value="NAD(P)-bd_dom_sf"/>
</dbReference>
<evidence type="ECO:0000256" key="4">
    <source>
        <dbReference type="ARBA" id="ARBA00022833"/>
    </source>
</evidence>
<dbReference type="Gene3D" id="3.40.50.720">
    <property type="entry name" value="NAD(P)-binding Rossmann-like Domain"/>
    <property type="match status" value="2"/>
</dbReference>
<dbReference type="OrthoDB" id="9770238at2"/>
<name>A0A0B6X046_9BACT</name>
<dbReference type="InterPro" id="IPR055170">
    <property type="entry name" value="GFO_IDH_MocA-like_dom"/>
</dbReference>
<dbReference type="GO" id="GO:0016491">
    <property type="term" value="F:oxidoreductase activity"/>
    <property type="evidence" value="ECO:0007669"/>
    <property type="project" value="UniProtKB-KW"/>
</dbReference>
<comment type="similarity">
    <text evidence="2">Belongs to the zinc-containing alcohol dehydrogenase family.</text>
</comment>
<feature type="domain" description="Enoyl reductase (ER)" evidence="6">
    <location>
        <begin position="8"/>
        <end position="364"/>
    </location>
</feature>
<proteinExistence type="inferred from homology"/>
<organism evidence="7 8">
    <name type="scientific">Pyrinomonas methylaliphatogenes</name>
    <dbReference type="NCBI Taxonomy" id="454194"/>
    <lineage>
        <taxon>Bacteria</taxon>
        <taxon>Pseudomonadati</taxon>
        <taxon>Acidobacteriota</taxon>
        <taxon>Blastocatellia</taxon>
        <taxon>Blastocatellales</taxon>
        <taxon>Pyrinomonadaceae</taxon>
        <taxon>Pyrinomonas</taxon>
    </lineage>
</organism>
<dbReference type="SUPFAM" id="SSF55347">
    <property type="entry name" value="Glyceraldehyde-3-phosphate dehydrogenase-like, C-terminal domain"/>
    <property type="match status" value="1"/>
</dbReference>
<dbReference type="STRING" id="454194.PYK22_01928"/>
<keyword evidence="8" id="KW-1185">Reference proteome</keyword>
<protein>
    <submittedName>
        <fullName evidence="7">Predicted dehydrogenase</fullName>
    </submittedName>
</protein>
<sequence length="720" mass="79285">MKQVIRKGLKEIIVDEVPDPPVAPHHVLVRPLYSLISSGTETASIHQEGVLKEVAENPSHLRKIWEALKINGPVRTTAEVIAKFSEYAVLGYFGAGVVVDKHSTVTDLQIGDRVAYGGEGTGHGEAILTGRNLVARVPDEVSFEHACFATLGSIALHAVRIADINLGDRVAVIGLGLVGQLISQLVRLQGGVVIATDLRPERVELARRLGADHALPGDASVIEATNSLTEGKGADCVIIAAASKSEAPCHLALQLCRDRGRIVIVGAVPINFPWEEMYLKEVQLFMSRAYGPSSYDPAYERRGQDYPFAYVRWTENRNMEEFLRLVAAGRVDLAPLITHRFPLEEAPEAYKTILDPQSGSLAVLLRYPAASEEKPAETFIPQRKVAVRKTADQRAEFRVALVGAGNIARWAHLPSLKKVPGVKLRAVYSTNGARAKSYALRFGADYCCSDYEEILRDPEINVVVITSRNQYHYSQALAALRAGKHVFVEKPMALTEEECRELCEAVRDTGLHLAVGFNRRFAPLYVEMKKRLAWRASPAVINCRMNSPGISGSYWMADPSIGGAILGEACHFVDLMYWLLESESVEVSAYCLPTGKQDPIGENNIVASFRFADGSIGNLTYCTAGSRTSGGERVEAFAQGIGIIVDSFKSLTICGTSKRKRSDLWARKGYDEQMRFFFRDILQETNNVADVMDGTRATIYCRKILESASTFKPIRIKMEL</sequence>
<evidence type="ECO:0000313" key="7">
    <source>
        <dbReference type="EMBL" id="CDM65919.1"/>
    </source>
</evidence>